<protein>
    <submittedName>
        <fullName evidence="2">Uncharacterized protein</fullName>
    </submittedName>
</protein>
<comment type="caution">
    <text evidence="2">The sequence shown here is derived from an EMBL/GenBank/DDBJ whole genome shotgun (WGS) entry which is preliminary data.</text>
</comment>
<feature type="region of interest" description="Disordered" evidence="1">
    <location>
        <begin position="1"/>
        <end position="80"/>
    </location>
</feature>
<evidence type="ECO:0000313" key="2">
    <source>
        <dbReference type="EMBL" id="KAK2818237.1"/>
    </source>
</evidence>
<accession>A0AA88J3G7</accession>
<name>A0AA88J3G7_TACVA</name>
<proteinExistence type="predicted"/>
<sequence length="410" mass="44492">MDNISTPPYPGPPLESTSSVKQRPCVPKPAPRTRYTTVEQSPGPQHHRCLPVENIPAPPYPGPPLNSQPSNPVQQRPCSFQPPPRTCYTTVECGAYNHQSPGRQHHSSLPMENIPVPPYPGPPLDFLSTSSLQPRASTPQTADPVFLEVNLSHPLHSPAPQCQRFPCTHLHSPHPQHPCPYPESLGTSGIKSPVLKEAVFDKPASHTCHDKAEGVPCKNLHSNPTFYPTPNNHSISQGQKAGAHSCDLLLESPWSSEKSTVEISTEQNVKVSDPPPPYPGFALNLQSSDTLQQFSPDTSASMFPNNYKVVQTGRSQMVTHHQRQVVVQPASQPSVVVQSPAPAYQVIQSPAPAYQVIQSPAPAYQVIQSPAPAVQVIQAPAPAVQVVQAPAPAVRVIQSAANALFYRRYY</sequence>
<dbReference type="EMBL" id="JAVHJS010000024">
    <property type="protein sequence ID" value="KAK2818237.1"/>
    <property type="molecule type" value="Genomic_DNA"/>
</dbReference>
<reference evidence="2" key="1">
    <citation type="submission" date="2023-08" db="EMBL/GenBank/DDBJ databases">
        <title>Pelteobagrus vachellii genome.</title>
        <authorList>
            <person name="Liu H."/>
        </authorList>
    </citation>
    <scope>NUCLEOTIDE SEQUENCE</scope>
    <source>
        <strain evidence="2">PRFRI_2022a</strain>
        <tissue evidence="2">Muscle</tissue>
    </source>
</reference>
<evidence type="ECO:0000256" key="1">
    <source>
        <dbReference type="SAM" id="MobiDB-lite"/>
    </source>
</evidence>
<gene>
    <name evidence="2" type="ORF">Q7C36_022170</name>
</gene>
<keyword evidence="3" id="KW-1185">Reference proteome</keyword>
<organism evidence="2 3">
    <name type="scientific">Tachysurus vachellii</name>
    <name type="common">Darkbarbel catfish</name>
    <name type="synonym">Pelteobagrus vachellii</name>
    <dbReference type="NCBI Taxonomy" id="175792"/>
    <lineage>
        <taxon>Eukaryota</taxon>
        <taxon>Metazoa</taxon>
        <taxon>Chordata</taxon>
        <taxon>Craniata</taxon>
        <taxon>Vertebrata</taxon>
        <taxon>Euteleostomi</taxon>
        <taxon>Actinopterygii</taxon>
        <taxon>Neopterygii</taxon>
        <taxon>Teleostei</taxon>
        <taxon>Ostariophysi</taxon>
        <taxon>Siluriformes</taxon>
        <taxon>Bagridae</taxon>
        <taxon>Tachysurus</taxon>
    </lineage>
</organism>
<feature type="compositionally biased region" description="Polar residues" evidence="1">
    <location>
        <begin position="34"/>
        <end position="43"/>
    </location>
</feature>
<dbReference type="AlphaFoldDB" id="A0AA88J3G7"/>
<dbReference type="Proteomes" id="UP001187315">
    <property type="component" value="Unassembled WGS sequence"/>
</dbReference>
<feature type="compositionally biased region" description="Pro residues" evidence="1">
    <location>
        <begin position="56"/>
        <end position="66"/>
    </location>
</feature>
<feature type="compositionally biased region" description="Polar residues" evidence="1">
    <location>
        <begin position="67"/>
        <end position="78"/>
    </location>
</feature>
<evidence type="ECO:0000313" key="3">
    <source>
        <dbReference type="Proteomes" id="UP001187315"/>
    </source>
</evidence>